<organism evidence="2">
    <name type="scientific">Caenorhabditis brenneri</name>
    <name type="common">Nematode worm</name>
    <dbReference type="NCBI Taxonomy" id="135651"/>
    <lineage>
        <taxon>Eukaryota</taxon>
        <taxon>Metazoa</taxon>
        <taxon>Ecdysozoa</taxon>
        <taxon>Nematoda</taxon>
        <taxon>Chromadorea</taxon>
        <taxon>Rhabditida</taxon>
        <taxon>Rhabditina</taxon>
        <taxon>Rhabditomorpha</taxon>
        <taxon>Rhabditoidea</taxon>
        <taxon>Rhabditidae</taxon>
        <taxon>Peloderinae</taxon>
        <taxon>Caenorhabditis</taxon>
    </lineage>
</organism>
<dbReference type="eggNOG" id="ENOG502TJAA">
    <property type="taxonomic scope" value="Eukaryota"/>
</dbReference>
<name>G0MHM7_CAEBE</name>
<sequence>MEKAKFTEVRASYNGLVQELMESSNPRLNKLSMKYHSEAFEIIYVGTNRIYEYDELAEQRHALTQIVARIQEEASHIT</sequence>
<dbReference type="HOGENOM" id="CLU_2624203_0_0_1"/>
<dbReference type="OMA" id="SMKYHSE"/>
<reference evidence="2" key="1">
    <citation type="submission" date="2011-07" db="EMBL/GenBank/DDBJ databases">
        <authorList>
            <consortium name="Caenorhabditis brenneri Sequencing and Analysis Consortium"/>
            <person name="Wilson R.K."/>
        </authorList>
    </citation>
    <scope>NUCLEOTIDE SEQUENCE [LARGE SCALE GENOMIC DNA]</scope>
    <source>
        <strain evidence="2">PB2801</strain>
    </source>
</reference>
<gene>
    <name evidence="1" type="ORF">CAEBREN_05415</name>
</gene>
<evidence type="ECO:0000313" key="1">
    <source>
        <dbReference type="EMBL" id="EGT59471.1"/>
    </source>
</evidence>
<keyword evidence="2" id="KW-1185">Reference proteome</keyword>
<dbReference type="InParanoid" id="G0MHM7"/>
<protein>
    <submittedName>
        <fullName evidence="1">Uncharacterized protein</fullName>
    </submittedName>
</protein>
<dbReference type="Proteomes" id="UP000008068">
    <property type="component" value="Unassembled WGS sequence"/>
</dbReference>
<proteinExistence type="predicted"/>
<dbReference type="AlphaFoldDB" id="G0MHM7"/>
<evidence type="ECO:0000313" key="2">
    <source>
        <dbReference type="Proteomes" id="UP000008068"/>
    </source>
</evidence>
<accession>G0MHM7</accession>
<dbReference type="OrthoDB" id="10471216at2759"/>
<dbReference type="EMBL" id="GL379795">
    <property type="protein sequence ID" value="EGT59471.1"/>
    <property type="molecule type" value="Genomic_DNA"/>
</dbReference>